<keyword evidence="5" id="KW-0378">Hydrolase</keyword>
<organism evidence="12 13">
    <name type="scientific">Sphingorhabdus arenilitoris</name>
    <dbReference type="NCBI Taxonomy" id="1490041"/>
    <lineage>
        <taxon>Bacteria</taxon>
        <taxon>Pseudomonadati</taxon>
        <taxon>Pseudomonadota</taxon>
        <taxon>Alphaproteobacteria</taxon>
        <taxon>Sphingomonadales</taxon>
        <taxon>Sphingomonadaceae</taxon>
        <taxon>Sphingorhabdus</taxon>
    </lineage>
</organism>
<gene>
    <name evidence="12" type="ORF">ACFOWX_04405</name>
</gene>
<dbReference type="RefSeq" id="WP_381421709.1">
    <property type="nucleotide sequence ID" value="NZ_JBHSDH010000013.1"/>
</dbReference>
<evidence type="ECO:0000256" key="5">
    <source>
        <dbReference type="ARBA" id="ARBA00022801"/>
    </source>
</evidence>
<feature type="domain" description="Peptidase M16 C-terminal" evidence="11">
    <location>
        <begin position="708"/>
        <end position="888"/>
    </location>
</feature>
<keyword evidence="3" id="KW-0645">Protease</keyword>
<proteinExistence type="inferred from homology"/>
<evidence type="ECO:0000313" key="13">
    <source>
        <dbReference type="Proteomes" id="UP001595887"/>
    </source>
</evidence>
<reference evidence="13" key="1">
    <citation type="journal article" date="2019" name="Int. J. Syst. Evol. Microbiol.">
        <title>The Global Catalogue of Microorganisms (GCM) 10K type strain sequencing project: providing services to taxonomists for standard genome sequencing and annotation.</title>
        <authorList>
            <consortium name="The Broad Institute Genomics Platform"/>
            <consortium name="The Broad Institute Genome Sequencing Center for Infectious Disease"/>
            <person name="Wu L."/>
            <person name="Ma J."/>
        </authorList>
    </citation>
    <scope>NUCLEOTIDE SEQUENCE [LARGE SCALE GENOMIC DNA]</scope>
    <source>
        <strain evidence="13">CECT 8531</strain>
    </source>
</reference>
<comment type="similarity">
    <text evidence="2 8">Belongs to the peptidase M16 family.</text>
</comment>
<keyword evidence="9" id="KW-0732">Signal</keyword>
<dbReference type="EMBL" id="JBHSDH010000013">
    <property type="protein sequence ID" value="MFC4291653.1"/>
    <property type="molecule type" value="Genomic_DNA"/>
</dbReference>
<dbReference type="Proteomes" id="UP001595887">
    <property type="component" value="Unassembled WGS sequence"/>
</dbReference>
<protein>
    <submittedName>
        <fullName evidence="12">M16 family metallopeptidase</fullName>
    </submittedName>
</protein>
<dbReference type="InterPro" id="IPR007863">
    <property type="entry name" value="Peptidase_M16_C"/>
</dbReference>
<keyword evidence="13" id="KW-1185">Reference proteome</keyword>
<evidence type="ECO:0000256" key="7">
    <source>
        <dbReference type="ARBA" id="ARBA00023049"/>
    </source>
</evidence>
<dbReference type="InterPro" id="IPR011249">
    <property type="entry name" value="Metalloenz_LuxS/M16"/>
</dbReference>
<dbReference type="Pfam" id="PF00675">
    <property type="entry name" value="Peptidase_M16"/>
    <property type="match status" value="1"/>
</dbReference>
<evidence type="ECO:0000256" key="2">
    <source>
        <dbReference type="ARBA" id="ARBA00007261"/>
    </source>
</evidence>
<dbReference type="InterPro" id="IPR001431">
    <property type="entry name" value="Pept_M16_Zn_BS"/>
</dbReference>
<evidence type="ECO:0000259" key="10">
    <source>
        <dbReference type="Pfam" id="PF00675"/>
    </source>
</evidence>
<dbReference type="Pfam" id="PF05193">
    <property type="entry name" value="Peptidase_M16_C"/>
    <property type="match status" value="2"/>
</dbReference>
<keyword evidence="6" id="KW-0862">Zinc</keyword>
<dbReference type="PROSITE" id="PS00143">
    <property type="entry name" value="INSULINASE"/>
    <property type="match status" value="1"/>
</dbReference>
<evidence type="ECO:0000256" key="8">
    <source>
        <dbReference type="RuleBase" id="RU004447"/>
    </source>
</evidence>
<feature type="signal peptide" evidence="9">
    <location>
        <begin position="1"/>
        <end position="23"/>
    </location>
</feature>
<keyword evidence="4" id="KW-0479">Metal-binding</keyword>
<dbReference type="InterPro" id="IPR011765">
    <property type="entry name" value="Pept_M16_N"/>
</dbReference>
<keyword evidence="7" id="KW-0482">Metalloprotease</keyword>
<evidence type="ECO:0000259" key="11">
    <source>
        <dbReference type="Pfam" id="PF05193"/>
    </source>
</evidence>
<dbReference type="SUPFAM" id="SSF63411">
    <property type="entry name" value="LuxS/MPP-like metallohydrolase"/>
    <property type="match status" value="3"/>
</dbReference>
<dbReference type="InterPro" id="IPR050626">
    <property type="entry name" value="Peptidase_M16"/>
</dbReference>
<feature type="domain" description="Peptidase M16 C-terminal" evidence="11">
    <location>
        <begin position="231"/>
        <end position="407"/>
    </location>
</feature>
<evidence type="ECO:0000256" key="1">
    <source>
        <dbReference type="ARBA" id="ARBA00001947"/>
    </source>
</evidence>
<name>A0ABV8REM2_9SPHN</name>
<dbReference type="Gene3D" id="3.30.830.10">
    <property type="entry name" value="Metalloenzyme, LuxS/M16 peptidase-like"/>
    <property type="match status" value="4"/>
</dbReference>
<sequence>MKKPIICLLLPLAALLLPAPLFAQSLTDAAPAADAVSAKADTKPWLYEGSDIPVDESWTFGTLKNGLRYAVKNNDVPAKQMSIRVRIDAGSLHEKDDEQGFAHLIEHLAFRGSTHVPDGEAKRIWQRFGVTFGSDSNAQTTPTQTVYQLDLPNSDDARFEESMKILSGMIREPRISETALNAERAIVLAEQRESSGAGQDAANKLREHLYQGQRLAKRAVIGTTETLLSADATRLAAFHQRWYRPENTVVVIAGDGDPAVMASMIEKYYGDWPSEGIPAKQPDFGKPAAGETADLFIEPTMPSLVTMAWLRPWTLKDDTIVYNESILTEYLATAMVNRRLERAAREGSSFVFAGIDTNDLARSAETTQIAIQPVDGQWEAAVTDVRAIIADALATPPSQMDVDREKRDFLDVFRTQVQSYRFESAAKQADSIITAVDIRETVAAPQTVLDVFTAMDARLTPNNVHAALKRLFAADAERVFLTAPKADGAGAQVMKDRLARAFTENVVANADARLPEKTLTIDDLPALGPPGGVVASGVHPRLQIETVQFANGVRALLDPNKAENDQIRMIVRFGKGYQSFTAKGGDLLWAGPLVLGDNGVGELSRTEIDEIVKGRRISLDFSIEDNAFEFSSTTRPDDLADQLRLIAAKLEHPGWRPGPVTRAKASAKANYDSFEMSANSVLQRDLEYLIRSKDRRWKSPSPAEIDALTPEKFEEFWSPLLKQGPIEVIIFGDFDRDKAVAALSATLGAMKPREDVPPSDTQLQMAFPKDNKKPVTLTHKGPQDQVAALIAWPTGGGLEQISESRELDVLAAIFRDRLFEKFRAEQAASYSPDMANNWPENFPEGGYLMAYTQVRPQDVDKFYAFANDVAQDLIDTPISDDELQRAVEPIKQYIERASSGNTFWLQYLKGAAFDSRRFDALGRLYTDFNNVTPARLQDLAKRYFRNDKAWKLTVRPEKITAKGAGAVPAGR</sequence>
<evidence type="ECO:0000313" key="12">
    <source>
        <dbReference type="EMBL" id="MFC4291653.1"/>
    </source>
</evidence>
<evidence type="ECO:0000256" key="9">
    <source>
        <dbReference type="SAM" id="SignalP"/>
    </source>
</evidence>
<dbReference type="PANTHER" id="PTHR43690">
    <property type="entry name" value="NARDILYSIN"/>
    <property type="match status" value="1"/>
</dbReference>
<dbReference type="PANTHER" id="PTHR43690:SF34">
    <property type="entry name" value="ZINC PROTEASE PQQL-LIKE"/>
    <property type="match status" value="1"/>
</dbReference>
<evidence type="ECO:0000256" key="4">
    <source>
        <dbReference type="ARBA" id="ARBA00022723"/>
    </source>
</evidence>
<comment type="cofactor">
    <cofactor evidence="1">
        <name>Zn(2+)</name>
        <dbReference type="ChEBI" id="CHEBI:29105"/>
    </cofactor>
</comment>
<accession>A0ABV8REM2</accession>
<feature type="chain" id="PRO_5046280390" evidence="9">
    <location>
        <begin position="24"/>
        <end position="971"/>
    </location>
</feature>
<comment type="caution">
    <text evidence="12">The sequence shown here is derived from an EMBL/GenBank/DDBJ whole genome shotgun (WGS) entry which is preliminary data.</text>
</comment>
<evidence type="ECO:0000256" key="3">
    <source>
        <dbReference type="ARBA" id="ARBA00022670"/>
    </source>
</evidence>
<evidence type="ECO:0000256" key="6">
    <source>
        <dbReference type="ARBA" id="ARBA00022833"/>
    </source>
</evidence>
<feature type="domain" description="Peptidase M16 N-terminal" evidence="10">
    <location>
        <begin position="71"/>
        <end position="217"/>
    </location>
</feature>